<dbReference type="Proteomes" id="UP000663802">
    <property type="component" value="Unassembled WGS sequence"/>
</dbReference>
<gene>
    <name evidence="2" type="ORF">CSC2_05100</name>
</gene>
<comment type="caution">
    <text evidence="2">The sequence shown here is derived from an EMBL/GenBank/DDBJ whole genome shotgun (WGS) entry which is preliminary data.</text>
</comment>
<keyword evidence="1" id="KW-0812">Transmembrane</keyword>
<evidence type="ECO:0000256" key="1">
    <source>
        <dbReference type="SAM" id="Phobius"/>
    </source>
</evidence>
<dbReference type="EMBL" id="BMBA01000001">
    <property type="protein sequence ID" value="GFZ29984.1"/>
    <property type="molecule type" value="Genomic_DNA"/>
</dbReference>
<reference evidence="2 3" key="1">
    <citation type="journal article" date="2021" name="Int. J. Syst. Evol. Microbiol.">
        <title>Clostridium zeae sp. nov., isolated from corn silage.</title>
        <authorList>
            <person name="Kobayashi H."/>
            <person name="Tanizawa Y."/>
            <person name="Yagura M."/>
            <person name="Sakamoto M."/>
            <person name="Ohkuma M."/>
            <person name="Tohno M."/>
        </authorList>
    </citation>
    <scope>NUCLEOTIDE SEQUENCE [LARGE SCALE GENOMIC DNA]</scope>
    <source>
        <strain evidence="2 3">CSC2</strain>
    </source>
</reference>
<proteinExistence type="predicted"/>
<evidence type="ECO:0000313" key="2">
    <source>
        <dbReference type="EMBL" id="GFZ29984.1"/>
    </source>
</evidence>
<sequence length="80" mass="9340">MKNKYKGLGVFGTFLGMWLSRNFGNNKYFGLDGRMLILLFAILLITACIISMIIKKILFNSIFKFNSNFPYVCRIYRDIL</sequence>
<keyword evidence="3" id="KW-1185">Reference proteome</keyword>
<name>A0ABQ1E5I0_9CLOT</name>
<protein>
    <submittedName>
        <fullName evidence="2">Uncharacterized protein</fullName>
    </submittedName>
</protein>
<evidence type="ECO:0000313" key="3">
    <source>
        <dbReference type="Proteomes" id="UP000663802"/>
    </source>
</evidence>
<feature type="transmembrane region" description="Helical" evidence="1">
    <location>
        <begin position="34"/>
        <end position="54"/>
    </location>
</feature>
<organism evidence="2 3">
    <name type="scientific">Clostridium zeae</name>
    <dbReference type="NCBI Taxonomy" id="2759022"/>
    <lineage>
        <taxon>Bacteria</taxon>
        <taxon>Bacillati</taxon>
        <taxon>Bacillota</taxon>
        <taxon>Clostridia</taxon>
        <taxon>Eubacteriales</taxon>
        <taxon>Clostridiaceae</taxon>
        <taxon>Clostridium</taxon>
    </lineage>
</organism>
<keyword evidence="1" id="KW-0472">Membrane</keyword>
<accession>A0ABQ1E5I0</accession>
<keyword evidence="1" id="KW-1133">Transmembrane helix</keyword>